<keyword evidence="8" id="KW-1185">Reference proteome</keyword>
<accession>A0A0W7TND9</accession>
<dbReference type="EMBL" id="VUNJ01000003">
    <property type="protein sequence ID" value="MST91029.1"/>
    <property type="molecule type" value="Genomic_DNA"/>
</dbReference>
<comment type="caution">
    <text evidence="3">The sequence shown here is derived from an EMBL/GenBank/DDBJ whole genome shotgun (WGS) entry which is preliminary data.</text>
</comment>
<dbReference type="InterPro" id="IPR007329">
    <property type="entry name" value="FMN-bd"/>
</dbReference>
<dbReference type="Proteomes" id="UP000449193">
    <property type="component" value="Unassembled WGS sequence"/>
</dbReference>
<feature type="domain" description="FMN-binding" evidence="2">
    <location>
        <begin position="46"/>
        <end position="120"/>
    </location>
</feature>
<dbReference type="AlphaFoldDB" id="A0A0D8J184"/>
<dbReference type="GeneID" id="42856087"/>
<reference evidence="3" key="1">
    <citation type="submission" date="2015-02" db="EMBL/GenBank/DDBJ databases">
        <title>A novel member of the family Ruminococcaceae isolated from human feces.</title>
        <authorList>
            <person name="Shkoporov A.N."/>
            <person name="Chaplin A.V."/>
            <person name="Motuzova O.V."/>
            <person name="Kafarskaia L.I."/>
            <person name="Khokhlova E.V."/>
            <person name="Efimov B.A."/>
        </authorList>
    </citation>
    <scope>NUCLEOTIDE SEQUENCE [LARGE SCALE GENOMIC DNA]</scope>
    <source>
        <strain evidence="3">585-1</strain>
    </source>
</reference>
<feature type="signal peptide" evidence="1">
    <location>
        <begin position="1"/>
        <end position="21"/>
    </location>
</feature>
<dbReference type="Proteomes" id="UP000472755">
    <property type="component" value="Unassembled WGS sequence"/>
</dbReference>
<evidence type="ECO:0000256" key="1">
    <source>
        <dbReference type="SAM" id="SignalP"/>
    </source>
</evidence>
<reference evidence="4" key="2">
    <citation type="submission" date="2015-10" db="EMBL/GenBank/DDBJ databases">
        <title>A novel member of the family Ruminococcaceae isolated from human faeces.</title>
        <authorList>
            <person name="Shkoporov A.N."/>
            <person name="Chaplin A.V."/>
            <person name="Motuzova O.V."/>
            <person name="Kafarskaia L.I."/>
            <person name="Efimov B.A."/>
        </authorList>
    </citation>
    <scope>NUCLEOTIDE SEQUENCE [LARGE SCALE GENOMIC DNA]</scope>
    <source>
        <strain evidence="4">668</strain>
    </source>
</reference>
<evidence type="ECO:0000313" key="9">
    <source>
        <dbReference type="Proteomes" id="UP000431913"/>
    </source>
</evidence>
<dbReference type="Pfam" id="PF04205">
    <property type="entry name" value="FMN_bind"/>
    <property type="match status" value="1"/>
</dbReference>
<evidence type="ECO:0000313" key="8">
    <source>
        <dbReference type="Proteomes" id="UP000032483"/>
    </source>
</evidence>
<dbReference type="GO" id="GO:0016020">
    <property type="term" value="C:membrane"/>
    <property type="evidence" value="ECO:0007669"/>
    <property type="project" value="InterPro"/>
</dbReference>
<dbReference type="EMBL" id="WMZU01000023">
    <property type="protein sequence ID" value="MTS28212.1"/>
    <property type="molecule type" value="Genomic_DNA"/>
</dbReference>
<dbReference type="RefSeq" id="WP_009322127.1">
    <property type="nucleotide sequence ID" value="NZ_CAOJUJ010000032.1"/>
</dbReference>
<dbReference type="Proteomes" id="UP000431913">
    <property type="component" value="Unassembled WGS sequence"/>
</dbReference>
<dbReference type="Proteomes" id="UP000053433">
    <property type="component" value="Unassembled WGS sequence"/>
</dbReference>
<dbReference type="EMBL" id="JXXK01000005">
    <property type="protein sequence ID" value="KJF40677.1"/>
    <property type="molecule type" value="Genomic_DNA"/>
</dbReference>
<evidence type="ECO:0000313" key="6">
    <source>
        <dbReference type="EMBL" id="MTS28212.1"/>
    </source>
</evidence>
<dbReference type="EMBL" id="WMZR01000004">
    <property type="protein sequence ID" value="MTS50858.1"/>
    <property type="molecule type" value="Genomic_DNA"/>
</dbReference>
<reference evidence="5 9" key="4">
    <citation type="submission" date="2019-08" db="EMBL/GenBank/DDBJ databases">
        <title>In-depth cultivation of the pig gut microbiome towards novel bacterial diversity and tailored functional studies.</title>
        <authorList>
            <person name="Wylensek D."/>
            <person name="Hitch T.C.A."/>
            <person name="Clavel T."/>
        </authorList>
    </citation>
    <scope>NUCLEOTIDE SEQUENCE [LARGE SCALE GENOMIC DNA]</scope>
    <source>
        <strain evidence="5 9">WCA3-601-WT-6J</strain>
    </source>
</reference>
<dbReference type="Gene3D" id="3.90.1010.20">
    <property type="match status" value="1"/>
</dbReference>
<evidence type="ECO:0000313" key="7">
    <source>
        <dbReference type="EMBL" id="MTS50858.1"/>
    </source>
</evidence>
<feature type="chain" id="PRO_5038208776" evidence="1">
    <location>
        <begin position="22"/>
        <end position="142"/>
    </location>
</feature>
<evidence type="ECO:0000313" key="5">
    <source>
        <dbReference type="EMBL" id="MST91029.1"/>
    </source>
</evidence>
<keyword evidence="1" id="KW-0732">Signal</keyword>
<dbReference type="EMBL" id="LMUA01000023">
    <property type="protein sequence ID" value="KUE75357.1"/>
    <property type="molecule type" value="Genomic_DNA"/>
</dbReference>
<dbReference type="PROSITE" id="PS51257">
    <property type="entry name" value="PROKAR_LIPOPROTEIN"/>
    <property type="match status" value="1"/>
</dbReference>
<name>A0A0D8J184_9FIRM</name>
<protein>
    <submittedName>
        <fullName evidence="5">FMN-binding protein</fullName>
    </submittedName>
</protein>
<gene>
    <name evidence="4" type="ORF">ASJ35_14260</name>
    <name evidence="5" type="ORF">FYJ76_03625</name>
    <name evidence="7" type="ORF">GMD52_04785</name>
    <name evidence="6" type="ORF">GMD59_13090</name>
    <name evidence="3" type="ORF">TQ39_05545</name>
</gene>
<evidence type="ECO:0000313" key="3">
    <source>
        <dbReference type="EMBL" id="KJF40677.1"/>
    </source>
</evidence>
<proteinExistence type="predicted"/>
<organism evidence="3 8">
    <name type="scientific">Ruthenibacterium lactatiformans</name>
    <dbReference type="NCBI Taxonomy" id="1550024"/>
    <lineage>
        <taxon>Bacteria</taxon>
        <taxon>Bacillati</taxon>
        <taxon>Bacillota</taxon>
        <taxon>Clostridia</taxon>
        <taxon>Eubacteriales</taxon>
        <taxon>Oscillospiraceae</taxon>
        <taxon>Ruthenibacterium</taxon>
    </lineage>
</organism>
<sequence>MKKLLTLALAAVLALSLVACGGSGSIKDGTYTAQYKEPSHDWTEYLSVTYKDGVITDVDFDAKDANGNLKSEATAETYPMDPLPSEWIPQLEENVKAAGTADKIEAVAGATSSSESVKVLMAAVEKQAKAGNTEVVLVDNAE</sequence>
<evidence type="ECO:0000259" key="2">
    <source>
        <dbReference type="Pfam" id="PF04205"/>
    </source>
</evidence>
<dbReference type="GO" id="GO:0010181">
    <property type="term" value="F:FMN binding"/>
    <property type="evidence" value="ECO:0007669"/>
    <property type="project" value="InterPro"/>
</dbReference>
<accession>A0A0D8J184</accession>
<evidence type="ECO:0000313" key="4">
    <source>
        <dbReference type="EMBL" id="KUE75357.1"/>
    </source>
</evidence>
<reference evidence="10 11" key="3">
    <citation type="journal article" date="2019" name="Nat. Med.">
        <title>A library of human gut bacterial isolates paired with longitudinal multiomics data enables mechanistic microbiome research.</title>
        <authorList>
            <person name="Poyet M."/>
            <person name="Groussin M."/>
            <person name="Gibbons S.M."/>
            <person name="Avila-Pacheco J."/>
            <person name="Jiang X."/>
            <person name="Kearney S.M."/>
            <person name="Perrotta A.R."/>
            <person name="Berdy B."/>
            <person name="Zhao S."/>
            <person name="Lieberman T.D."/>
            <person name="Swanson P.K."/>
            <person name="Smith M."/>
            <person name="Roesemann S."/>
            <person name="Alexander J.E."/>
            <person name="Rich S.A."/>
            <person name="Livny J."/>
            <person name="Vlamakis H."/>
            <person name="Clish C."/>
            <person name="Bullock K."/>
            <person name="Deik A."/>
            <person name="Scott J."/>
            <person name="Pierce K.A."/>
            <person name="Xavier R.J."/>
            <person name="Alm E.J."/>
        </authorList>
    </citation>
    <scope>NUCLEOTIDE SEQUENCE [LARGE SCALE GENOMIC DNA]</scope>
    <source>
        <strain evidence="6 11">BIOML-A4</strain>
        <strain evidence="7 10">BIOML-A7</strain>
    </source>
</reference>
<evidence type="ECO:0000313" key="10">
    <source>
        <dbReference type="Proteomes" id="UP000449193"/>
    </source>
</evidence>
<evidence type="ECO:0000313" key="11">
    <source>
        <dbReference type="Proteomes" id="UP000472755"/>
    </source>
</evidence>
<dbReference type="Proteomes" id="UP000032483">
    <property type="component" value="Unassembled WGS sequence"/>
</dbReference>